<dbReference type="PROSITE" id="PS50931">
    <property type="entry name" value="HTH_LYSR"/>
    <property type="match status" value="1"/>
</dbReference>
<keyword evidence="2" id="KW-0805">Transcription regulation</keyword>
<proteinExistence type="inferred from homology"/>
<dbReference type="CDD" id="cd08414">
    <property type="entry name" value="PBP2_LTTR_aromatics_like"/>
    <property type="match status" value="1"/>
</dbReference>
<organism evidence="6 7">
    <name type="scientific">Goekera deserti</name>
    <dbReference type="NCBI Taxonomy" id="2497753"/>
    <lineage>
        <taxon>Bacteria</taxon>
        <taxon>Bacillati</taxon>
        <taxon>Actinomycetota</taxon>
        <taxon>Actinomycetes</taxon>
        <taxon>Geodermatophilales</taxon>
        <taxon>Geodermatophilaceae</taxon>
        <taxon>Goekera</taxon>
    </lineage>
</organism>
<dbReference type="Proteomes" id="UP000470470">
    <property type="component" value="Unassembled WGS sequence"/>
</dbReference>
<comment type="similarity">
    <text evidence="1">Belongs to the LysR transcriptional regulatory family.</text>
</comment>
<dbReference type="PANTHER" id="PTHR30346:SF0">
    <property type="entry name" value="HCA OPERON TRANSCRIPTIONAL ACTIVATOR HCAR"/>
    <property type="match status" value="1"/>
</dbReference>
<dbReference type="InterPro" id="IPR036388">
    <property type="entry name" value="WH-like_DNA-bd_sf"/>
</dbReference>
<dbReference type="GO" id="GO:0003700">
    <property type="term" value="F:DNA-binding transcription factor activity"/>
    <property type="evidence" value="ECO:0007669"/>
    <property type="project" value="InterPro"/>
</dbReference>
<dbReference type="Pfam" id="PF00126">
    <property type="entry name" value="HTH_1"/>
    <property type="match status" value="1"/>
</dbReference>
<protein>
    <submittedName>
        <fullName evidence="6">LysR family transcriptional regulator</fullName>
    </submittedName>
</protein>
<evidence type="ECO:0000313" key="7">
    <source>
        <dbReference type="Proteomes" id="UP000470470"/>
    </source>
</evidence>
<evidence type="ECO:0000259" key="5">
    <source>
        <dbReference type="PROSITE" id="PS50931"/>
    </source>
</evidence>
<dbReference type="PANTHER" id="PTHR30346">
    <property type="entry name" value="TRANSCRIPTIONAL DUAL REGULATOR HCAR-RELATED"/>
    <property type="match status" value="1"/>
</dbReference>
<feature type="domain" description="HTH lysR-type" evidence="5">
    <location>
        <begin position="1"/>
        <end position="58"/>
    </location>
</feature>
<dbReference type="Pfam" id="PF03466">
    <property type="entry name" value="LysR_substrate"/>
    <property type="match status" value="1"/>
</dbReference>
<accession>A0A7K3WB88</accession>
<keyword evidence="7" id="KW-1185">Reference proteome</keyword>
<evidence type="ECO:0000313" key="6">
    <source>
        <dbReference type="EMBL" id="NEL53735.1"/>
    </source>
</evidence>
<gene>
    <name evidence="6" type="ORF">G1H19_06930</name>
</gene>
<dbReference type="InterPro" id="IPR005119">
    <property type="entry name" value="LysR_subst-bd"/>
</dbReference>
<keyword evidence="4" id="KW-0804">Transcription</keyword>
<name>A0A7K3WB88_9ACTN</name>
<evidence type="ECO:0000256" key="4">
    <source>
        <dbReference type="ARBA" id="ARBA00023163"/>
    </source>
</evidence>
<dbReference type="GO" id="GO:0032993">
    <property type="term" value="C:protein-DNA complex"/>
    <property type="evidence" value="ECO:0007669"/>
    <property type="project" value="TreeGrafter"/>
</dbReference>
<dbReference type="GO" id="GO:0003677">
    <property type="term" value="F:DNA binding"/>
    <property type="evidence" value="ECO:0007669"/>
    <property type="project" value="UniProtKB-KW"/>
</dbReference>
<reference evidence="6 7" key="1">
    <citation type="submission" date="2020-02" db="EMBL/GenBank/DDBJ databases">
        <title>The whole genome sequence of CPCC 205119.</title>
        <authorList>
            <person name="Jiang Z."/>
        </authorList>
    </citation>
    <scope>NUCLEOTIDE SEQUENCE [LARGE SCALE GENOMIC DNA]</scope>
    <source>
        <strain evidence="6 7">CPCC 205119</strain>
    </source>
</reference>
<dbReference type="SUPFAM" id="SSF53850">
    <property type="entry name" value="Periplasmic binding protein-like II"/>
    <property type="match status" value="1"/>
</dbReference>
<dbReference type="PRINTS" id="PR00039">
    <property type="entry name" value="HTHLYSR"/>
</dbReference>
<keyword evidence="3" id="KW-0238">DNA-binding</keyword>
<dbReference type="FunFam" id="1.10.10.10:FF:000001">
    <property type="entry name" value="LysR family transcriptional regulator"/>
    <property type="match status" value="1"/>
</dbReference>
<comment type="caution">
    <text evidence="6">The sequence shown here is derived from an EMBL/GenBank/DDBJ whole genome shotgun (WGS) entry which is preliminary data.</text>
</comment>
<sequence length="298" mass="32277">MEIRHLRCFLAVADELHFGRAAARLHMTQPPLSQQVRSLERELGTRLFERSSRRVALTAAGEALLAPARRILDEEAVASRVVDAARVGQVGRVRIGFAGTTAYGVLPTLRRRVAREFPGIEMVLHSQVYSEAAAGLVQDGELEFGFVSLPVRPALDWLPLTVERLVCALPAGHRLSEADHVDITELAAEEFVAFPHARGSAVRDLVMRACHDAGFTPDVVQESPDPFSLLTMVAADVGVALVLESAGRVQLDQVVIRPLRDDVQLAVGLAWSRPAVSPAVLTVLDVARRTFPVAAGTP</sequence>
<evidence type="ECO:0000256" key="1">
    <source>
        <dbReference type="ARBA" id="ARBA00009437"/>
    </source>
</evidence>
<dbReference type="Gene3D" id="1.10.10.10">
    <property type="entry name" value="Winged helix-like DNA-binding domain superfamily/Winged helix DNA-binding domain"/>
    <property type="match status" value="1"/>
</dbReference>
<dbReference type="RefSeq" id="WP_152728359.1">
    <property type="nucleotide sequence ID" value="NZ_JAABOZ010000002.1"/>
</dbReference>
<dbReference type="SUPFAM" id="SSF46785">
    <property type="entry name" value="Winged helix' DNA-binding domain"/>
    <property type="match status" value="1"/>
</dbReference>
<evidence type="ECO:0000256" key="2">
    <source>
        <dbReference type="ARBA" id="ARBA00023015"/>
    </source>
</evidence>
<dbReference type="Gene3D" id="3.40.190.10">
    <property type="entry name" value="Periplasmic binding protein-like II"/>
    <property type="match status" value="2"/>
</dbReference>
<dbReference type="InterPro" id="IPR000847">
    <property type="entry name" value="LysR_HTH_N"/>
</dbReference>
<dbReference type="EMBL" id="JAAGWK010000009">
    <property type="protein sequence ID" value="NEL53735.1"/>
    <property type="molecule type" value="Genomic_DNA"/>
</dbReference>
<evidence type="ECO:0000256" key="3">
    <source>
        <dbReference type="ARBA" id="ARBA00023125"/>
    </source>
</evidence>
<dbReference type="AlphaFoldDB" id="A0A7K3WB88"/>
<dbReference type="InterPro" id="IPR036390">
    <property type="entry name" value="WH_DNA-bd_sf"/>
</dbReference>